<proteinExistence type="predicted"/>
<dbReference type="RefSeq" id="WP_126606942.1">
    <property type="nucleotide sequence ID" value="NZ_AP025145.1"/>
</dbReference>
<evidence type="ECO:0000256" key="1">
    <source>
        <dbReference type="SAM" id="Phobius"/>
    </source>
</evidence>
<keyword evidence="1" id="KW-1133">Transmembrane helix</keyword>
<name>A0AAV5P198_9VIBR</name>
<protein>
    <submittedName>
        <fullName evidence="2">Uncharacterized protein</fullName>
    </submittedName>
</protein>
<accession>A0AAV5P198</accession>
<keyword evidence="1" id="KW-0472">Membrane</keyword>
<dbReference type="Proteomes" id="UP001156690">
    <property type="component" value="Unassembled WGS sequence"/>
</dbReference>
<keyword evidence="1" id="KW-0812">Transmembrane</keyword>
<organism evidence="2 3">
    <name type="scientific">Vibrio penaeicida</name>
    <dbReference type="NCBI Taxonomy" id="104609"/>
    <lineage>
        <taxon>Bacteria</taxon>
        <taxon>Pseudomonadati</taxon>
        <taxon>Pseudomonadota</taxon>
        <taxon>Gammaproteobacteria</taxon>
        <taxon>Vibrionales</taxon>
        <taxon>Vibrionaceae</taxon>
        <taxon>Vibrio</taxon>
    </lineage>
</organism>
<dbReference type="EMBL" id="BSNX01000075">
    <property type="protein sequence ID" value="GLQ76317.1"/>
    <property type="molecule type" value="Genomic_DNA"/>
</dbReference>
<reference evidence="3" key="1">
    <citation type="journal article" date="2019" name="Int. J. Syst. Evol. Microbiol.">
        <title>The Global Catalogue of Microorganisms (GCM) 10K type strain sequencing project: providing services to taxonomists for standard genome sequencing and annotation.</title>
        <authorList>
            <consortium name="The Broad Institute Genomics Platform"/>
            <consortium name="The Broad Institute Genome Sequencing Center for Infectious Disease"/>
            <person name="Wu L."/>
            <person name="Ma J."/>
        </authorList>
    </citation>
    <scope>NUCLEOTIDE SEQUENCE [LARGE SCALE GENOMIC DNA]</scope>
    <source>
        <strain evidence="3">NBRC 15640</strain>
    </source>
</reference>
<gene>
    <name evidence="2" type="ORF">GCM10007932_56800</name>
</gene>
<sequence length="127" mass="14332">MNLFDKNRQKGRVFWLLVLVGISIFGVAVLYASKNPLVVDVNSPPPTVKSEKEKNDAELILSDDVSFPSPILELQHLVVNHEEEISDILPLLKSEFEEYDTPPPENITRLKQKTLEHKAQLKTVSGN</sequence>
<feature type="transmembrane region" description="Helical" evidence="1">
    <location>
        <begin position="12"/>
        <end position="32"/>
    </location>
</feature>
<comment type="caution">
    <text evidence="2">The sequence shown here is derived from an EMBL/GenBank/DDBJ whole genome shotgun (WGS) entry which is preliminary data.</text>
</comment>
<evidence type="ECO:0000313" key="2">
    <source>
        <dbReference type="EMBL" id="GLQ76317.1"/>
    </source>
</evidence>
<evidence type="ECO:0000313" key="3">
    <source>
        <dbReference type="Proteomes" id="UP001156690"/>
    </source>
</evidence>
<keyword evidence="3" id="KW-1185">Reference proteome</keyword>
<dbReference type="AlphaFoldDB" id="A0AAV5P198"/>